<dbReference type="EMBL" id="LSRX01001086">
    <property type="protein sequence ID" value="OLP83870.1"/>
    <property type="molecule type" value="Genomic_DNA"/>
</dbReference>
<name>A0A1Q9CLT2_SYMMI</name>
<reference evidence="2 3" key="1">
    <citation type="submission" date="2016-02" db="EMBL/GenBank/DDBJ databases">
        <title>Genome analysis of coral dinoflagellate symbionts highlights evolutionary adaptations to a symbiotic lifestyle.</title>
        <authorList>
            <person name="Aranda M."/>
            <person name="Li Y."/>
            <person name="Liew Y.J."/>
            <person name="Baumgarten S."/>
            <person name="Simakov O."/>
            <person name="Wilson M."/>
            <person name="Piel J."/>
            <person name="Ashoor H."/>
            <person name="Bougouffa S."/>
            <person name="Bajic V.B."/>
            <person name="Ryu T."/>
            <person name="Ravasi T."/>
            <person name="Bayer T."/>
            <person name="Micklem G."/>
            <person name="Kim H."/>
            <person name="Bhak J."/>
            <person name="Lajeunesse T.C."/>
            <person name="Voolstra C.R."/>
        </authorList>
    </citation>
    <scope>NUCLEOTIDE SEQUENCE [LARGE SCALE GENOMIC DNA]</scope>
    <source>
        <strain evidence="2 3">CCMP2467</strain>
    </source>
</reference>
<dbReference type="Proteomes" id="UP000186817">
    <property type="component" value="Unassembled WGS sequence"/>
</dbReference>
<feature type="transmembrane region" description="Helical" evidence="1">
    <location>
        <begin position="20"/>
        <end position="42"/>
    </location>
</feature>
<sequence length="551" mass="59456">MDAPAEPNFEPRKQRVSWAWCRVGALVLLVLVGLTGPVWAFFLASCTSMRPCRIGQLLTYVEASCEEGSGARSQELLHGETCTLVCDNLARVPTVAALQCVDGVANSSIAVECVVPKAPPSELPTEATLASWHGLTPTWRFTFLEFVRSPQALAYEADPSNITLFEQFVANPGTCTLGCFQELFDMDRLQTMQNELAVATASAPSGVFQVADGQVSTQNFCGDNAGPACVRLRGLCNDAQDGDFYKHPNCVDGQAQWSKIDESLRIRYDGDERQGQAGKWLLETVGSDLLSSGYGLEEWQLAVGTAEDWKPDPEFLCILPGVKLHEFERKLSWSFQSGMTPEDAVELAHGSWHLLQAASKTEKLEACGSIARVDDVTADVFSFRGQVVADSIANGLEEQCSSARVVLPRVAIVKFLEAIDVCQKMGGEAVPGYLWSVPMEKGKFCGREFVRALFVGAGSLDPQTGPFPNGIGGEYIQYRTKIVELVPCTCDSAIDCNGRGEAIGTKETGPNCRCLCNPDRAGDSCEIPLCQVPGVANGKQPACPTACYGCS</sequence>
<dbReference type="OrthoDB" id="10538472at2759"/>
<comment type="caution">
    <text evidence="2">The sequence shown here is derived from an EMBL/GenBank/DDBJ whole genome shotgun (WGS) entry which is preliminary data.</text>
</comment>
<dbReference type="AlphaFoldDB" id="A0A1Q9CLT2"/>
<evidence type="ECO:0000313" key="2">
    <source>
        <dbReference type="EMBL" id="OLP83870.1"/>
    </source>
</evidence>
<organism evidence="2 3">
    <name type="scientific">Symbiodinium microadriaticum</name>
    <name type="common">Dinoflagellate</name>
    <name type="synonym">Zooxanthella microadriatica</name>
    <dbReference type="NCBI Taxonomy" id="2951"/>
    <lineage>
        <taxon>Eukaryota</taxon>
        <taxon>Sar</taxon>
        <taxon>Alveolata</taxon>
        <taxon>Dinophyceae</taxon>
        <taxon>Suessiales</taxon>
        <taxon>Symbiodiniaceae</taxon>
        <taxon>Symbiodinium</taxon>
    </lineage>
</organism>
<evidence type="ECO:0000256" key="1">
    <source>
        <dbReference type="SAM" id="Phobius"/>
    </source>
</evidence>
<accession>A0A1Q9CLT2</accession>
<evidence type="ECO:0000313" key="3">
    <source>
        <dbReference type="Proteomes" id="UP000186817"/>
    </source>
</evidence>
<keyword evidence="1" id="KW-0472">Membrane</keyword>
<keyword evidence="1" id="KW-0812">Transmembrane</keyword>
<keyword evidence="1" id="KW-1133">Transmembrane helix</keyword>
<gene>
    <name evidence="2" type="ORF">AK812_SmicGene35322</name>
</gene>
<proteinExistence type="predicted"/>
<keyword evidence="3" id="KW-1185">Reference proteome</keyword>
<protein>
    <submittedName>
        <fullName evidence="2">Uncharacterized protein</fullName>
    </submittedName>
</protein>